<dbReference type="InterPro" id="IPR004143">
    <property type="entry name" value="BPL_LPL_catalytic"/>
</dbReference>
<reference evidence="3" key="2">
    <citation type="journal article" date="2021" name="PeerJ">
        <title>Extensive microbial diversity within the chicken gut microbiome revealed by metagenomics and culture.</title>
        <authorList>
            <person name="Gilroy R."/>
            <person name="Ravi A."/>
            <person name="Getino M."/>
            <person name="Pursley I."/>
            <person name="Horton D.L."/>
            <person name="Alikhan N.F."/>
            <person name="Baker D."/>
            <person name="Gharbi K."/>
            <person name="Hall N."/>
            <person name="Watson M."/>
            <person name="Adriaenssens E.M."/>
            <person name="Foster-Nyarko E."/>
            <person name="Jarju S."/>
            <person name="Secka A."/>
            <person name="Antonio M."/>
            <person name="Oren A."/>
            <person name="Chaudhuri R.R."/>
            <person name="La Ragione R."/>
            <person name="Hildebrand F."/>
            <person name="Pallen M.J."/>
        </authorList>
    </citation>
    <scope>NUCLEOTIDE SEQUENCE</scope>
    <source>
        <strain evidence="3">D5-748</strain>
    </source>
</reference>
<dbReference type="AlphaFoldDB" id="A0A9D9ED07"/>
<dbReference type="Gene3D" id="3.30.930.10">
    <property type="entry name" value="Bira Bifunctional Protein, Domain 2"/>
    <property type="match status" value="1"/>
</dbReference>
<dbReference type="InterPro" id="IPR045864">
    <property type="entry name" value="aa-tRNA-synth_II/BPL/LPL"/>
</dbReference>
<sequence length="252" mass="27850">MGKKYDIIWHECLDSTNDEALRHLYSLDNMSVIAAECQTAGRGQRGNAWESAPGDNLTFTVVMKFGDGALPALQASMQFLISEVTALAVSSFLEENGIRTLVKWPNDIYSGDRKICGILIENRVRGEMLSSSVCGIGLNLNQTTFPPDIPNPVSMKLETGKNFDSKASLRRLMDIFSELLGTALSPGGHEKTESLYLSHLYRKDSLHRFIDCTSGTTFEGIIRGISPAACLLVEIPDYGLRAFSFKEIQYII</sequence>
<dbReference type="EMBL" id="JADIMO010000070">
    <property type="protein sequence ID" value="MBO8445183.1"/>
    <property type="molecule type" value="Genomic_DNA"/>
</dbReference>
<proteinExistence type="predicted"/>
<dbReference type="NCBIfam" id="TIGR00121">
    <property type="entry name" value="birA_ligase"/>
    <property type="match status" value="1"/>
</dbReference>
<accession>A0A9D9ED07</accession>
<evidence type="ECO:0000313" key="4">
    <source>
        <dbReference type="Proteomes" id="UP000823619"/>
    </source>
</evidence>
<feature type="domain" description="BPL/LPL catalytic" evidence="2">
    <location>
        <begin position="1"/>
        <end position="184"/>
    </location>
</feature>
<evidence type="ECO:0000256" key="1">
    <source>
        <dbReference type="ARBA" id="ARBA00022598"/>
    </source>
</evidence>
<keyword evidence="1 3" id="KW-0436">Ligase</keyword>
<dbReference type="SUPFAM" id="SSF55681">
    <property type="entry name" value="Class II aaRS and biotin synthetases"/>
    <property type="match status" value="1"/>
</dbReference>
<dbReference type="InterPro" id="IPR004408">
    <property type="entry name" value="Biotin_CoA_COase_ligase"/>
</dbReference>
<dbReference type="PANTHER" id="PTHR12835:SF5">
    <property type="entry name" value="BIOTIN--PROTEIN LIGASE"/>
    <property type="match status" value="1"/>
</dbReference>
<evidence type="ECO:0000313" key="3">
    <source>
        <dbReference type="EMBL" id="MBO8445183.1"/>
    </source>
</evidence>
<dbReference type="Proteomes" id="UP000823619">
    <property type="component" value="Unassembled WGS sequence"/>
</dbReference>
<dbReference type="EC" id="6.3.4.15" evidence="3"/>
<organism evidence="3 4">
    <name type="scientific">Candidatus Cryptobacteroides merdavium</name>
    <dbReference type="NCBI Taxonomy" id="2840769"/>
    <lineage>
        <taxon>Bacteria</taxon>
        <taxon>Pseudomonadati</taxon>
        <taxon>Bacteroidota</taxon>
        <taxon>Bacteroidia</taxon>
        <taxon>Bacteroidales</taxon>
        <taxon>Candidatus Cryptobacteroides</taxon>
    </lineage>
</organism>
<reference evidence="3" key="1">
    <citation type="submission" date="2020-10" db="EMBL/GenBank/DDBJ databases">
        <authorList>
            <person name="Gilroy R."/>
        </authorList>
    </citation>
    <scope>NUCLEOTIDE SEQUENCE</scope>
    <source>
        <strain evidence="3">D5-748</strain>
    </source>
</reference>
<dbReference type="Pfam" id="PF03099">
    <property type="entry name" value="BPL_LplA_LipB"/>
    <property type="match status" value="1"/>
</dbReference>
<comment type="caution">
    <text evidence="3">The sequence shown here is derived from an EMBL/GenBank/DDBJ whole genome shotgun (WGS) entry which is preliminary data.</text>
</comment>
<protein>
    <submittedName>
        <fullName evidence="3">Biotin--[acetyl-CoA-carboxylase] ligase</fullName>
        <ecNumber evidence="3">6.3.4.15</ecNumber>
    </submittedName>
</protein>
<dbReference type="PANTHER" id="PTHR12835">
    <property type="entry name" value="BIOTIN PROTEIN LIGASE"/>
    <property type="match status" value="1"/>
</dbReference>
<dbReference type="GO" id="GO:0005737">
    <property type="term" value="C:cytoplasm"/>
    <property type="evidence" value="ECO:0007669"/>
    <property type="project" value="TreeGrafter"/>
</dbReference>
<gene>
    <name evidence="3" type="ORF">IAC23_05745</name>
</gene>
<dbReference type="PROSITE" id="PS51733">
    <property type="entry name" value="BPL_LPL_CATALYTIC"/>
    <property type="match status" value="1"/>
</dbReference>
<dbReference type="GO" id="GO:0004077">
    <property type="term" value="F:biotin--[biotin carboxyl-carrier protein] ligase activity"/>
    <property type="evidence" value="ECO:0007669"/>
    <property type="project" value="UniProtKB-EC"/>
</dbReference>
<dbReference type="CDD" id="cd16442">
    <property type="entry name" value="BPL"/>
    <property type="match status" value="1"/>
</dbReference>
<name>A0A9D9ED07_9BACT</name>
<evidence type="ECO:0000259" key="2">
    <source>
        <dbReference type="PROSITE" id="PS51733"/>
    </source>
</evidence>